<dbReference type="SMART" id="SM00642">
    <property type="entry name" value="Aamy"/>
    <property type="match status" value="1"/>
</dbReference>
<evidence type="ECO:0000313" key="13">
    <source>
        <dbReference type="EMBL" id="KAK7735882.1"/>
    </source>
</evidence>
<feature type="compositionally biased region" description="Basic and acidic residues" evidence="10">
    <location>
        <begin position="463"/>
        <end position="473"/>
    </location>
</feature>
<feature type="region of interest" description="Disordered" evidence="10">
    <location>
        <begin position="145"/>
        <end position="164"/>
    </location>
</feature>
<dbReference type="GO" id="GO:0005634">
    <property type="term" value="C:nucleus"/>
    <property type="evidence" value="ECO:0007669"/>
    <property type="project" value="UniProtKB-SubCell"/>
</dbReference>
<feature type="domain" description="Myb-like" evidence="11">
    <location>
        <begin position="896"/>
        <end position="950"/>
    </location>
</feature>
<dbReference type="SUPFAM" id="SSF51445">
    <property type="entry name" value="(Trans)glycosidases"/>
    <property type="match status" value="1"/>
</dbReference>
<evidence type="ECO:0000259" key="12">
    <source>
        <dbReference type="PROSITE" id="PS51204"/>
    </source>
</evidence>
<dbReference type="SMART" id="SM00717">
    <property type="entry name" value="SANT"/>
    <property type="match status" value="1"/>
</dbReference>
<name>A0AAN9YE42_9PEZI</name>
<feature type="region of interest" description="Disordered" evidence="10">
    <location>
        <begin position="246"/>
        <end position="384"/>
    </location>
</feature>
<dbReference type="Gene3D" id="2.60.40.1180">
    <property type="entry name" value="Golgi alpha-mannosidase II"/>
    <property type="match status" value="1"/>
</dbReference>
<evidence type="ECO:0000256" key="6">
    <source>
        <dbReference type="ARBA" id="ARBA00023242"/>
    </source>
</evidence>
<keyword evidence="8" id="KW-0462">Maltose metabolism</keyword>
<feature type="region of interest" description="Disordered" evidence="10">
    <location>
        <begin position="1442"/>
        <end position="1484"/>
    </location>
</feature>
<dbReference type="InterPro" id="IPR045857">
    <property type="entry name" value="O16G_dom_2"/>
</dbReference>
<dbReference type="InterPro" id="IPR017853">
    <property type="entry name" value="GH"/>
</dbReference>
<dbReference type="PROSITE" id="PS51204">
    <property type="entry name" value="HSA"/>
    <property type="match status" value="1"/>
</dbReference>
<feature type="compositionally biased region" description="Low complexity" evidence="10">
    <location>
        <begin position="1219"/>
        <end position="1289"/>
    </location>
</feature>
<feature type="domain" description="HSA" evidence="12">
    <location>
        <begin position="622"/>
        <end position="695"/>
    </location>
</feature>
<keyword evidence="4" id="KW-0156">Chromatin regulator</keyword>
<organism evidence="13 14">
    <name type="scientific">Cytospora paraplurivora</name>
    <dbReference type="NCBI Taxonomy" id="2898453"/>
    <lineage>
        <taxon>Eukaryota</taxon>
        <taxon>Fungi</taxon>
        <taxon>Dikarya</taxon>
        <taxon>Ascomycota</taxon>
        <taxon>Pezizomycotina</taxon>
        <taxon>Sordariomycetes</taxon>
        <taxon>Sordariomycetidae</taxon>
        <taxon>Diaporthales</taxon>
        <taxon>Cytosporaceae</taxon>
        <taxon>Cytospora</taxon>
    </lineage>
</organism>
<dbReference type="Gene3D" id="1.10.10.60">
    <property type="entry name" value="Homeodomain-like"/>
    <property type="match status" value="1"/>
</dbReference>
<dbReference type="FunFam" id="3.20.20.80:FF:000087">
    <property type="entry name" value="Oligo-1,6-glucosidase IMA1"/>
    <property type="match status" value="1"/>
</dbReference>
<keyword evidence="5" id="KW-0234">DNA repair</keyword>
<dbReference type="InterPro" id="IPR009057">
    <property type="entry name" value="Homeodomain-like_sf"/>
</dbReference>
<dbReference type="SUPFAM" id="SSF51011">
    <property type="entry name" value="Glycosyl hydrolase domain"/>
    <property type="match status" value="1"/>
</dbReference>
<feature type="compositionally biased region" description="Polar residues" evidence="10">
    <location>
        <begin position="1297"/>
        <end position="1310"/>
    </location>
</feature>
<feature type="region of interest" description="Disordered" evidence="10">
    <location>
        <begin position="399"/>
        <end position="521"/>
    </location>
</feature>
<dbReference type="InterPro" id="IPR001005">
    <property type="entry name" value="SANT/Myb"/>
</dbReference>
<proteinExistence type="inferred from homology"/>
<comment type="similarity">
    <text evidence="2">Belongs to the EAF1 family.</text>
</comment>
<dbReference type="FunFam" id="3.90.400.10:FF:000003">
    <property type="entry name" value="Probable alpha-glucosidase (Maltase)"/>
    <property type="match status" value="1"/>
</dbReference>
<feature type="compositionally biased region" description="Low complexity" evidence="10">
    <location>
        <begin position="474"/>
        <end position="488"/>
    </location>
</feature>
<feature type="compositionally biased region" description="Low complexity" evidence="10">
    <location>
        <begin position="399"/>
        <end position="409"/>
    </location>
</feature>
<gene>
    <name evidence="13" type="ORF">SLS53_007259</name>
</gene>
<sequence>MQASRISFCSADLRDHFDTRLVVLTACSSIRASRKRKLHELYCVATQAGALPLVHTTGDGAHPTTEEEARFFLDNAVLHLPKSHDTSLRPGTHVAALDHPKQSNENGIGPILSPLESEAAEAQPSSVDKRDASLKMPQTIAPAADIPSVTESPSQPGHANPVPRLDFDETAAHAFPDHASRQGRLATGNVDTLGKPPATRNGVPGREVSFVEPEQQRTDPETAHGAAQDSLMGLRNVEEDRHAVVPEATDLDEAPGRSDEQPRFNSLRPPPLDASRPPDIVSSPGSTAQTATTPAVQDASPDTSPDNEGSQYDGDDDELVPQKVDEDNRNAPGTEKPAHEGLPSEEAHPTAAQAASLQLLQESADTAASVKDHEGSTPMSSTVHVNGVAAVTDMDEVAAAPAEIGAQAALPPNQEDKRHQSTQHQPPDGGQAPIGSLLKADDHESAGLLGENPTTPSVSMPKPLDDGAGHESEVQVSQASSAESSTSTNAEGAELIQQERTSTKSTFHRKRSLAEQRGLKHKRAPTVVFQKPAKKTSDTIVASRPQPRSDRIPTDDYFVPLFFDGFTRQSQWMRGPEQLLVSAHKTISTPDCAIALHENQACKVLRRIYHLQQHDKWSLRQPKRCPEPTRPPSHWDSLLQEMKWMRTDFREERKWKRAVARNLADACAEWVASSEDDRKTMQVNARIPPVNQDSSFVEGAAQSSEEFALSTPVPDLVPSGDADSPMEVDDEPQDWNAKTVAPSAIFALQSDEVVFGLQHSAASDQLLGELPLYGAPLKAPQFDQTLPETDPDAGWRRPALPLSKYVEGQMALKPAGPPLKRSRYRYAVEDDEDATEIVFGSEETDNTKLPPENTDVALFSPEMKGIRDRLHAGHQFRPPTESLMPLQSFFENRIGSQWTSAEDDELRKQVCKYSYNWSLVSRNISSNSLFVSGEERRTPWECFERWVALEGFPNDVARTQYFQTYQRRIDQAQRVIAVANQNAQQQAGTTGAVVPKRRPTLPVRVERRTSRRYLALIDAMKKLAKKREAAAAKLQQNANNQSRRTSTDAPQQKMPIKTPEDYARARHEREKQMTEKIARLAAQQEAQRRVRTLGTTLLDTLADQMTSQAAMQGRSQNQNQMAVAGAPGAAQAARTAAVTHAAVAANPLLARQLGVAAQPRPGIPLPQQHAIAAQMAAAGGLVPQMPVHGIQATPAQLAAFQAQQRMQRSVIEARRISDQQRQQQMANQAQPQVHGQAPAQAQPHHPQQQQQPQQSQQQQQTPQMPLQQSPPQAQAQAQAQPLQQPQVAQSHPMPNGTAAQQNSPIIRNTMNGINQNNYMINSMTPYTPNGIGMATSPSPVGTSMPNMAAGSPRTPGMPQQPRQFPPQIQAQLVEIENQIRAKHPNISQEQAHGAALQHLQQRLMQNQMARHNVAQNAMDAAAGGAQQQAGMVNGMAAASSPHQYAQMLRQHQQQQAAQAAAAQANQPPPRQPSGGAATPMAGSQIYPASFKDGNGDGLGDIVGIISKVDYLKDLGVDIIWVSPMFQRPCRMATYKKSSNLDCANLKGYDISNYEAVHPPYGTVHDMEVLIEECHKRGLRVILDLVVNHTSDQHAWFKESRSSRDNPKRDWYIWKPPRYAEDGTRIPPTNWRSYFSGTTWEWDEHTQEYYLHLFAKEQPDLNWESEACRKAIYDSAMRFWLNKGVDGFRIDTVNMWSKGPVPELKDAPIVNPEVFDQPAWCLYANGPKIHDFLREVNKQVLDNYDTMTVGELPHTPDPRTVLDYISLSDRQLSMVFQFDIVDLGQGSSYKYQFQHWTLPQLKSIVAKWQQFIDGTDGWTTAFCENHDQGRSVSRFASDAPEYREKSAKLLALMLSALTGTLFIYQGQEIGMINIPKSWPIEEYKDIEGLGYYNEVARATNNDPEALTEVVKNLSILGRDNARTPFQWDDSPHAGFTNSKDIQPWMRVNDSYVDINVAAQQKQPGSVLSFWKDMIKFRKAHADLLVTGSFEVLDIEGEKTFVFVKKNGEDKAVVALNFSGDEQQVRFPLFEGGSWAFQFGNYGGHEGPRKSNVGNVASGGEVVLRPWEGHLYLFEKA</sequence>
<dbReference type="SMART" id="SM00573">
    <property type="entry name" value="HSA"/>
    <property type="match status" value="1"/>
</dbReference>
<evidence type="ECO:0000259" key="11">
    <source>
        <dbReference type="PROSITE" id="PS50090"/>
    </source>
</evidence>
<dbReference type="Proteomes" id="UP001320245">
    <property type="component" value="Unassembled WGS sequence"/>
</dbReference>
<dbReference type="GO" id="GO:0016052">
    <property type="term" value="P:carbohydrate catabolic process"/>
    <property type="evidence" value="ECO:0007669"/>
    <property type="project" value="UniProtKB-ARBA"/>
</dbReference>
<feature type="compositionally biased region" description="Low complexity" evidence="10">
    <location>
        <begin position="351"/>
        <end position="364"/>
    </location>
</feature>
<evidence type="ECO:0000256" key="8">
    <source>
        <dbReference type="ARBA" id="ARBA00026248"/>
    </source>
</evidence>
<dbReference type="CDD" id="cd11333">
    <property type="entry name" value="AmyAc_SI_OligoGlu_DGase"/>
    <property type="match status" value="1"/>
</dbReference>
<feature type="region of interest" description="Disordered" evidence="10">
    <location>
        <begin position="175"/>
        <end position="228"/>
    </location>
</feature>
<comment type="function">
    <text evidence="7">Component of the NuA4 histone acetyltransferase complex which is involved in transcriptional activation of selected genes principally by acetylation of nucleosomal histone H4 and H2A. The NuA4 complex is also involved in DNA repair.</text>
</comment>
<evidence type="ECO:0000256" key="10">
    <source>
        <dbReference type="SAM" id="MobiDB-lite"/>
    </source>
</evidence>
<dbReference type="Pfam" id="PF07529">
    <property type="entry name" value="HSA"/>
    <property type="match status" value="1"/>
</dbReference>
<dbReference type="GO" id="GO:0006325">
    <property type="term" value="P:chromatin organization"/>
    <property type="evidence" value="ECO:0007669"/>
    <property type="project" value="UniProtKB-KW"/>
</dbReference>
<dbReference type="PROSITE" id="PS50090">
    <property type="entry name" value="MYB_LIKE"/>
    <property type="match status" value="1"/>
</dbReference>
<dbReference type="GO" id="GO:0035267">
    <property type="term" value="C:NuA4 histone acetyltransferase complex"/>
    <property type="evidence" value="ECO:0007669"/>
    <property type="project" value="UniProtKB-ARBA"/>
</dbReference>
<evidence type="ECO:0000256" key="7">
    <source>
        <dbReference type="ARBA" id="ARBA00025178"/>
    </source>
</evidence>
<feature type="region of interest" description="Disordered" evidence="10">
    <location>
        <begin position="1028"/>
        <end position="1059"/>
    </location>
</feature>
<keyword evidence="6" id="KW-0539">Nucleus</keyword>
<dbReference type="GO" id="GO:0090599">
    <property type="term" value="F:alpha-glucosidase activity"/>
    <property type="evidence" value="ECO:0007669"/>
    <property type="project" value="UniProtKB-ARBA"/>
</dbReference>
<evidence type="ECO:0000256" key="5">
    <source>
        <dbReference type="ARBA" id="ARBA00023204"/>
    </source>
</evidence>
<dbReference type="Pfam" id="PF00128">
    <property type="entry name" value="Alpha-amylase"/>
    <property type="match status" value="1"/>
</dbReference>
<dbReference type="GO" id="GO:0000023">
    <property type="term" value="P:maltose metabolic process"/>
    <property type="evidence" value="ECO:0007669"/>
    <property type="project" value="UniProtKB-KW"/>
</dbReference>
<evidence type="ECO:0000313" key="14">
    <source>
        <dbReference type="Proteomes" id="UP001320245"/>
    </source>
</evidence>
<dbReference type="PANTHER" id="PTHR46459:SF1">
    <property type="entry name" value="E1A-BINDING PROTEIN P400"/>
    <property type="match status" value="1"/>
</dbReference>
<dbReference type="CDD" id="cd00167">
    <property type="entry name" value="SANT"/>
    <property type="match status" value="1"/>
</dbReference>
<feature type="region of interest" description="Disordered" evidence="10">
    <location>
        <begin position="1216"/>
        <end position="1310"/>
    </location>
</feature>
<comment type="caution">
    <text evidence="13">The sequence shown here is derived from an EMBL/GenBank/DDBJ whole genome shotgun (WGS) entry which is preliminary data.</text>
</comment>
<dbReference type="GO" id="GO:0006281">
    <property type="term" value="P:DNA repair"/>
    <property type="evidence" value="ECO:0007669"/>
    <property type="project" value="UniProtKB-KW"/>
</dbReference>
<reference evidence="13 14" key="1">
    <citation type="journal article" date="2023" name="PLoS ONE">
        <title>Cytospora paraplurivora sp. nov. isolated from orchards with fruit tree decline syndrome in Ontario, Canada.</title>
        <authorList>
            <person name="Ilyukhin E."/>
            <person name="Nguyen H.D.T."/>
            <person name="Castle A.J."/>
            <person name="Ellouze W."/>
        </authorList>
    </citation>
    <scope>NUCLEOTIDE SEQUENCE [LARGE SCALE GENOMIC DNA]</scope>
    <source>
        <strain evidence="13 14">FDS-564</strain>
    </source>
</reference>
<dbReference type="PANTHER" id="PTHR46459">
    <property type="entry name" value="E1A-BINDING PROTEIN P400-RELATED"/>
    <property type="match status" value="1"/>
</dbReference>
<dbReference type="InterPro" id="IPR014012">
    <property type="entry name" value="HSA_dom"/>
</dbReference>
<dbReference type="GO" id="GO:0003682">
    <property type="term" value="F:chromatin binding"/>
    <property type="evidence" value="ECO:0007669"/>
    <property type="project" value="TreeGrafter"/>
</dbReference>
<evidence type="ECO:0000256" key="3">
    <source>
        <dbReference type="ARBA" id="ARBA00022763"/>
    </source>
</evidence>
<evidence type="ECO:0000256" key="9">
    <source>
        <dbReference type="ARBA" id="ARBA00029670"/>
    </source>
</evidence>
<dbReference type="EMBL" id="JAJSPL020000036">
    <property type="protein sequence ID" value="KAK7735882.1"/>
    <property type="molecule type" value="Genomic_DNA"/>
</dbReference>
<feature type="compositionally biased region" description="Low complexity" evidence="10">
    <location>
        <begin position="1031"/>
        <end position="1041"/>
    </location>
</feature>
<protein>
    <recommendedName>
        <fullName evidence="9">Vacuolar import and degradation protein 21</fullName>
    </recommendedName>
</protein>
<dbReference type="InterPro" id="IPR006047">
    <property type="entry name" value="GH13_cat_dom"/>
</dbReference>
<comment type="subcellular location">
    <subcellularLocation>
        <location evidence="1">Nucleus</location>
    </subcellularLocation>
</comment>
<feature type="compositionally biased region" description="Polar residues" evidence="10">
    <location>
        <begin position="283"/>
        <end position="310"/>
    </location>
</feature>
<dbReference type="Pfam" id="PF13921">
    <property type="entry name" value="Myb_DNA-bind_6"/>
    <property type="match status" value="1"/>
</dbReference>
<dbReference type="SUPFAM" id="SSF46689">
    <property type="entry name" value="Homeodomain-like"/>
    <property type="match status" value="1"/>
</dbReference>
<evidence type="ECO:0000256" key="2">
    <source>
        <dbReference type="ARBA" id="ARBA00008913"/>
    </source>
</evidence>
<keyword evidence="14" id="KW-1185">Reference proteome</keyword>
<dbReference type="Gene3D" id="3.90.400.10">
    <property type="entry name" value="Oligo-1,6-glucosidase, Domain 2"/>
    <property type="match status" value="1"/>
</dbReference>
<keyword evidence="3" id="KW-0227">DNA damage</keyword>
<accession>A0AAN9YE42</accession>
<feature type="compositionally biased region" description="Low complexity" evidence="10">
    <location>
        <begin position="1442"/>
        <end position="1465"/>
    </location>
</feature>
<evidence type="ECO:0000256" key="4">
    <source>
        <dbReference type="ARBA" id="ARBA00022853"/>
    </source>
</evidence>
<dbReference type="Gene3D" id="3.20.20.80">
    <property type="entry name" value="Glycosidases"/>
    <property type="match status" value="1"/>
</dbReference>
<dbReference type="InterPro" id="IPR013780">
    <property type="entry name" value="Glyco_hydro_b"/>
</dbReference>
<evidence type="ECO:0000256" key="1">
    <source>
        <dbReference type="ARBA" id="ARBA00004123"/>
    </source>
</evidence>